<dbReference type="InterPro" id="IPR023395">
    <property type="entry name" value="MCP_dom_sf"/>
</dbReference>
<evidence type="ECO:0000256" key="6">
    <source>
        <dbReference type="ARBA" id="ARBA00022989"/>
    </source>
</evidence>
<keyword evidence="3 9" id="KW-0813">Transport</keyword>
<keyword evidence="6 10" id="KW-1133">Transmembrane helix</keyword>
<dbReference type="AlphaFoldDB" id="A0A0A9YTJ5"/>
<dbReference type="PANTHER" id="PTHR45683">
    <property type="entry name" value="MITOCHONDRIAL NICOTINAMIDE ADENINE DINUCLEOTIDE TRANSPORTER 1-RELATED-RELATED"/>
    <property type="match status" value="1"/>
</dbReference>
<evidence type="ECO:0000256" key="8">
    <source>
        <dbReference type="PROSITE-ProRule" id="PRU00282"/>
    </source>
</evidence>
<evidence type="ECO:0000256" key="7">
    <source>
        <dbReference type="ARBA" id="ARBA00023136"/>
    </source>
</evidence>
<protein>
    <submittedName>
        <fullName evidence="11">Mitochondrial substrate carrier family protein M</fullName>
    </submittedName>
</protein>
<dbReference type="PROSITE" id="PS50920">
    <property type="entry name" value="SOLCAR"/>
    <property type="match status" value="2"/>
</dbReference>
<dbReference type="EMBL" id="GBHO01008663">
    <property type="protein sequence ID" value="JAG34941.1"/>
    <property type="molecule type" value="Transcribed_RNA"/>
</dbReference>
<reference evidence="11" key="2">
    <citation type="submission" date="2014-07" db="EMBL/GenBank/DDBJ databases">
        <authorList>
            <person name="Hull J."/>
        </authorList>
    </citation>
    <scope>NUCLEOTIDE SEQUENCE</scope>
</reference>
<evidence type="ECO:0000256" key="4">
    <source>
        <dbReference type="ARBA" id="ARBA00022692"/>
    </source>
</evidence>
<sequence>MDVVRTRYVSQDGSLLRRHNGHVYSSVIRALRAIIAQEGMHTLFRGSLVAVVGSTTAWGLYMFIYRTLCNIHELTSYTGRSVVSIFSSCIVTCITSPIFMLKSRMQLEELSISTQYRSFLSGLKHAIRTEGVLSL</sequence>
<evidence type="ECO:0000256" key="1">
    <source>
        <dbReference type="ARBA" id="ARBA00004141"/>
    </source>
</evidence>
<reference evidence="11" key="1">
    <citation type="journal article" date="2014" name="PLoS ONE">
        <title>Transcriptome-Based Identification of ABC Transporters in the Western Tarnished Plant Bug Lygus hesperus.</title>
        <authorList>
            <person name="Hull J.J."/>
            <person name="Chaney K."/>
            <person name="Geib S.M."/>
            <person name="Fabrick J.A."/>
            <person name="Brent C.S."/>
            <person name="Walsh D."/>
            <person name="Lavine L.C."/>
        </authorList>
    </citation>
    <scope>NUCLEOTIDE SEQUENCE</scope>
</reference>
<proteinExistence type="inferred from homology"/>
<evidence type="ECO:0000256" key="10">
    <source>
        <dbReference type="SAM" id="Phobius"/>
    </source>
</evidence>
<evidence type="ECO:0000256" key="9">
    <source>
        <dbReference type="RuleBase" id="RU000488"/>
    </source>
</evidence>
<feature type="transmembrane region" description="Helical" evidence="10">
    <location>
        <begin position="42"/>
        <end position="61"/>
    </location>
</feature>
<evidence type="ECO:0000256" key="2">
    <source>
        <dbReference type="ARBA" id="ARBA00006375"/>
    </source>
</evidence>
<keyword evidence="4 8" id="KW-0812">Transmembrane</keyword>
<comment type="subcellular location">
    <subcellularLocation>
        <location evidence="1">Membrane</location>
        <topology evidence="1">Multi-pass membrane protein</topology>
    </subcellularLocation>
</comment>
<evidence type="ECO:0000256" key="3">
    <source>
        <dbReference type="ARBA" id="ARBA00022448"/>
    </source>
</evidence>
<dbReference type="GO" id="GO:0016020">
    <property type="term" value="C:membrane"/>
    <property type="evidence" value="ECO:0007669"/>
    <property type="project" value="UniProtKB-SubCell"/>
</dbReference>
<keyword evidence="5" id="KW-0677">Repeat</keyword>
<gene>
    <name evidence="11" type="primary">mcfM</name>
    <name evidence="11" type="ORF">CM83_92268</name>
</gene>
<name>A0A0A9YTJ5_LYGHE</name>
<feature type="repeat" description="Solcar" evidence="8">
    <location>
        <begin position="75"/>
        <end position="135"/>
    </location>
</feature>
<accession>A0A0A9YTJ5</accession>
<feature type="transmembrane region" description="Helical" evidence="10">
    <location>
        <begin position="81"/>
        <end position="101"/>
    </location>
</feature>
<feature type="repeat" description="Solcar" evidence="8">
    <location>
        <begin position="1"/>
        <end position="71"/>
    </location>
</feature>
<dbReference type="Pfam" id="PF00153">
    <property type="entry name" value="Mito_carr"/>
    <property type="match status" value="2"/>
</dbReference>
<keyword evidence="7 8" id="KW-0472">Membrane</keyword>
<dbReference type="GO" id="GO:0055085">
    <property type="term" value="P:transmembrane transport"/>
    <property type="evidence" value="ECO:0007669"/>
    <property type="project" value="InterPro"/>
</dbReference>
<dbReference type="InterPro" id="IPR044712">
    <property type="entry name" value="SLC25A32-like"/>
</dbReference>
<comment type="similarity">
    <text evidence="2 9">Belongs to the mitochondrial carrier (TC 2.A.29) family.</text>
</comment>
<dbReference type="SUPFAM" id="SSF103506">
    <property type="entry name" value="Mitochondrial carrier"/>
    <property type="match status" value="1"/>
</dbReference>
<dbReference type="Gene3D" id="1.50.40.10">
    <property type="entry name" value="Mitochondrial carrier domain"/>
    <property type="match status" value="1"/>
</dbReference>
<evidence type="ECO:0000313" key="11">
    <source>
        <dbReference type="EMBL" id="JAG34941.1"/>
    </source>
</evidence>
<evidence type="ECO:0000256" key="5">
    <source>
        <dbReference type="ARBA" id="ARBA00022737"/>
    </source>
</evidence>
<dbReference type="GO" id="GO:0006862">
    <property type="term" value="P:nucleotide transport"/>
    <property type="evidence" value="ECO:0007669"/>
    <property type="project" value="InterPro"/>
</dbReference>
<dbReference type="InterPro" id="IPR018108">
    <property type="entry name" value="MCP_transmembrane"/>
</dbReference>
<organism evidence="11">
    <name type="scientific">Lygus hesperus</name>
    <name type="common">Western plant bug</name>
    <dbReference type="NCBI Taxonomy" id="30085"/>
    <lineage>
        <taxon>Eukaryota</taxon>
        <taxon>Metazoa</taxon>
        <taxon>Ecdysozoa</taxon>
        <taxon>Arthropoda</taxon>
        <taxon>Hexapoda</taxon>
        <taxon>Insecta</taxon>
        <taxon>Pterygota</taxon>
        <taxon>Neoptera</taxon>
        <taxon>Paraneoptera</taxon>
        <taxon>Hemiptera</taxon>
        <taxon>Heteroptera</taxon>
        <taxon>Panheteroptera</taxon>
        <taxon>Cimicomorpha</taxon>
        <taxon>Miridae</taxon>
        <taxon>Mirini</taxon>
        <taxon>Lygus</taxon>
    </lineage>
</organism>